<accession>A0ABQ5D2A8</accession>
<comment type="caution">
    <text evidence="1">The sequence shown here is derived from an EMBL/GenBank/DDBJ whole genome shotgun (WGS) entry which is preliminary data.</text>
</comment>
<gene>
    <name evidence="1" type="ORF">Tco_0923573</name>
</gene>
<sequence length="124" mass="13653">MAHDGQQWQMTVNGNKSSLTTAVHRSTTDQRWLTASQRMGQGATWIHVSATCVHVSCHVAEELIARMATAGLELMTFRTNIVNVEFVGASLKLILSGSRNGDVISDEVMLRSKETTIGRIIKRV</sequence>
<keyword evidence="2" id="KW-1185">Reference proteome</keyword>
<evidence type="ECO:0000313" key="2">
    <source>
        <dbReference type="Proteomes" id="UP001151760"/>
    </source>
</evidence>
<reference evidence="1" key="1">
    <citation type="journal article" date="2022" name="Int. J. Mol. Sci.">
        <title>Draft Genome of Tanacetum Coccineum: Genomic Comparison of Closely Related Tanacetum-Family Plants.</title>
        <authorList>
            <person name="Yamashiro T."/>
            <person name="Shiraishi A."/>
            <person name="Nakayama K."/>
            <person name="Satake H."/>
        </authorList>
    </citation>
    <scope>NUCLEOTIDE SEQUENCE</scope>
</reference>
<reference evidence="1" key="2">
    <citation type="submission" date="2022-01" db="EMBL/GenBank/DDBJ databases">
        <authorList>
            <person name="Yamashiro T."/>
            <person name="Shiraishi A."/>
            <person name="Satake H."/>
            <person name="Nakayama K."/>
        </authorList>
    </citation>
    <scope>NUCLEOTIDE SEQUENCE</scope>
</reference>
<protein>
    <submittedName>
        <fullName evidence="1">Uncharacterized protein</fullName>
    </submittedName>
</protein>
<evidence type="ECO:0000313" key="1">
    <source>
        <dbReference type="EMBL" id="GJT33154.1"/>
    </source>
</evidence>
<organism evidence="1 2">
    <name type="scientific">Tanacetum coccineum</name>
    <dbReference type="NCBI Taxonomy" id="301880"/>
    <lineage>
        <taxon>Eukaryota</taxon>
        <taxon>Viridiplantae</taxon>
        <taxon>Streptophyta</taxon>
        <taxon>Embryophyta</taxon>
        <taxon>Tracheophyta</taxon>
        <taxon>Spermatophyta</taxon>
        <taxon>Magnoliopsida</taxon>
        <taxon>eudicotyledons</taxon>
        <taxon>Gunneridae</taxon>
        <taxon>Pentapetalae</taxon>
        <taxon>asterids</taxon>
        <taxon>campanulids</taxon>
        <taxon>Asterales</taxon>
        <taxon>Asteraceae</taxon>
        <taxon>Asteroideae</taxon>
        <taxon>Anthemideae</taxon>
        <taxon>Anthemidinae</taxon>
        <taxon>Tanacetum</taxon>
    </lineage>
</organism>
<dbReference type="EMBL" id="BQNB010014854">
    <property type="protein sequence ID" value="GJT33154.1"/>
    <property type="molecule type" value="Genomic_DNA"/>
</dbReference>
<dbReference type="Proteomes" id="UP001151760">
    <property type="component" value="Unassembled WGS sequence"/>
</dbReference>
<proteinExistence type="predicted"/>
<name>A0ABQ5D2A8_9ASTR</name>